<dbReference type="OrthoDB" id="5227681at2759"/>
<dbReference type="Proteomes" id="UP000039865">
    <property type="component" value="Unassembled WGS sequence"/>
</dbReference>
<dbReference type="SUPFAM" id="SSF64268">
    <property type="entry name" value="PX domain"/>
    <property type="match status" value="1"/>
</dbReference>
<proteinExistence type="predicted"/>
<keyword evidence="4" id="KW-1185">Reference proteome</keyword>
<evidence type="ECO:0000256" key="1">
    <source>
        <dbReference type="SAM" id="MobiDB-lite"/>
    </source>
</evidence>
<evidence type="ECO:0000259" key="2">
    <source>
        <dbReference type="PROSITE" id="PS50195"/>
    </source>
</evidence>
<dbReference type="GO" id="GO:0005768">
    <property type="term" value="C:endosome"/>
    <property type="evidence" value="ECO:0007669"/>
    <property type="project" value="TreeGrafter"/>
</dbReference>
<reference evidence="3 4" key="1">
    <citation type="submission" date="2014-06" db="EMBL/GenBank/DDBJ databases">
        <authorList>
            <person name="Swart Estienne"/>
        </authorList>
    </citation>
    <scope>NUCLEOTIDE SEQUENCE [LARGE SCALE GENOMIC DNA]</scope>
    <source>
        <strain evidence="3 4">130c</strain>
    </source>
</reference>
<dbReference type="SMART" id="SM00312">
    <property type="entry name" value="PX"/>
    <property type="match status" value="1"/>
</dbReference>
<gene>
    <name evidence="3" type="primary">Contig5414.g253</name>
    <name evidence="3" type="ORF">STYLEM_13305</name>
</gene>
<dbReference type="AlphaFoldDB" id="A0A078ATS5"/>
<organism evidence="3 4">
    <name type="scientific">Stylonychia lemnae</name>
    <name type="common">Ciliate</name>
    <dbReference type="NCBI Taxonomy" id="5949"/>
    <lineage>
        <taxon>Eukaryota</taxon>
        <taxon>Sar</taxon>
        <taxon>Alveolata</taxon>
        <taxon>Ciliophora</taxon>
        <taxon>Intramacronucleata</taxon>
        <taxon>Spirotrichea</taxon>
        <taxon>Stichotrichia</taxon>
        <taxon>Sporadotrichida</taxon>
        <taxon>Oxytrichidae</taxon>
        <taxon>Stylonychinae</taxon>
        <taxon>Stylonychia</taxon>
    </lineage>
</organism>
<name>A0A078ATS5_STYLE</name>
<evidence type="ECO:0000313" key="3">
    <source>
        <dbReference type="EMBL" id="CDW84248.1"/>
    </source>
</evidence>
<dbReference type="PANTHER" id="PTHR10555">
    <property type="entry name" value="SORTING NEXIN"/>
    <property type="match status" value="1"/>
</dbReference>
<dbReference type="InParanoid" id="A0A078ATS5"/>
<dbReference type="InterPro" id="IPR036871">
    <property type="entry name" value="PX_dom_sf"/>
</dbReference>
<evidence type="ECO:0000313" key="4">
    <source>
        <dbReference type="Proteomes" id="UP000039865"/>
    </source>
</evidence>
<dbReference type="PANTHER" id="PTHR10555:SF170">
    <property type="entry name" value="FI18122P1"/>
    <property type="match status" value="1"/>
</dbReference>
<dbReference type="CDD" id="cd06093">
    <property type="entry name" value="PX_domain"/>
    <property type="match status" value="1"/>
</dbReference>
<feature type="domain" description="PX" evidence="2">
    <location>
        <begin position="95"/>
        <end position="207"/>
    </location>
</feature>
<dbReference type="EMBL" id="CCKQ01012629">
    <property type="protein sequence ID" value="CDW84248.1"/>
    <property type="molecule type" value="Genomic_DNA"/>
</dbReference>
<dbReference type="OMA" id="RINHYHK"/>
<feature type="compositionally biased region" description="Acidic residues" evidence="1">
    <location>
        <begin position="1"/>
        <end position="10"/>
    </location>
</feature>
<sequence length="459" mass="53882">MSEYSNDEEEKSPRNYDDQSIDDMQFSDKNQIDDRLETQNDEFSLNAEQQNMASGTELVNQRAMSEKTLGGYNSTRFSQMVEDLLQKYRIPHYGIMTSNTRFEVIQPALINNKYVTYHINGEDSLGQFDGKRRYNEFYQLRNILCVRWPGVFVPAIPPKKAVGNKDVKFIIERRYYLERFLKQISLQQNLLNSEEFRIFARPEFTGGNSDVQSQLLKLPKINYDEMGAKYIESFGLNEVQFKRIADRQQDYETKLLEFENFLRKLLLQYKALRKQLKGLAEIQDQAVQNQRDSTNDLYKSLRDMCEKTRNPFTSLYYWVKGEILDCNAFQEAIHQRSQLTLLIQKMSAKKLSQQNELDKLLGGKKSIRTFFKSSNEKQNYSITLQKQIDQTDKQIEGLISMGIVLDWHLGDFMMPTFKKDKIDNFSHILREMSSTEVENSNVGAMHWSKVLSNQNLKHF</sequence>
<dbReference type="Pfam" id="PF00787">
    <property type="entry name" value="PX"/>
    <property type="match status" value="1"/>
</dbReference>
<feature type="region of interest" description="Disordered" evidence="1">
    <location>
        <begin position="1"/>
        <end position="31"/>
    </location>
</feature>
<accession>A0A078ATS5</accession>
<dbReference type="PROSITE" id="PS50195">
    <property type="entry name" value="PX"/>
    <property type="match status" value="1"/>
</dbReference>
<dbReference type="InterPro" id="IPR001683">
    <property type="entry name" value="PX_dom"/>
</dbReference>
<protein>
    <recommendedName>
        <fullName evidence="2">PX domain-containing protein</fullName>
    </recommendedName>
</protein>
<dbReference type="Gene3D" id="3.30.1520.10">
    <property type="entry name" value="Phox-like domain"/>
    <property type="match status" value="1"/>
</dbReference>
<dbReference type="GO" id="GO:0035091">
    <property type="term" value="F:phosphatidylinositol binding"/>
    <property type="evidence" value="ECO:0007669"/>
    <property type="project" value="InterPro"/>
</dbReference>